<evidence type="ECO:0000313" key="2">
    <source>
        <dbReference type="EMBL" id="RAY11219.1"/>
    </source>
</evidence>
<feature type="compositionally biased region" description="Pro residues" evidence="1">
    <location>
        <begin position="90"/>
        <end position="130"/>
    </location>
</feature>
<feature type="compositionally biased region" description="Acidic residues" evidence="1">
    <location>
        <begin position="138"/>
        <end position="162"/>
    </location>
</feature>
<dbReference type="AlphaFoldDB" id="A0A365GWM6"/>
<sequence length="170" mass="17064">MRSFPQPGPTSTTAPGAWRCRPSAPCLKIYNAAGLGVGQAGYVEITDSRPEGESRCGSGPDHVCMRIGLKTTGALQKITEAVRSASGSPVRPPDPTPVPKPPTTAPPPTASPTGSPPATPSNGPETPPNGDPSGDPSEGPDGDPSEEPNGDPSGEPDEDEGGEPAPPANT</sequence>
<name>A0A365GWM6_9ACTN</name>
<keyword evidence="3" id="KW-1185">Reference proteome</keyword>
<gene>
    <name evidence="2" type="ORF">DPM19_31155</name>
</gene>
<organism evidence="2 3">
    <name type="scientific">Actinomadura craniellae</name>
    <dbReference type="NCBI Taxonomy" id="2231787"/>
    <lineage>
        <taxon>Bacteria</taxon>
        <taxon>Bacillati</taxon>
        <taxon>Actinomycetota</taxon>
        <taxon>Actinomycetes</taxon>
        <taxon>Streptosporangiales</taxon>
        <taxon>Thermomonosporaceae</taxon>
        <taxon>Actinomadura</taxon>
    </lineage>
</organism>
<feature type="region of interest" description="Disordered" evidence="1">
    <location>
        <begin position="75"/>
        <end position="170"/>
    </location>
</feature>
<evidence type="ECO:0000256" key="1">
    <source>
        <dbReference type="SAM" id="MobiDB-lite"/>
    </source>
</evidence>
<protein>
    <submittedName>
        <fullName evidence="2">Uncharacterized protein</fullName>
    </submittedName>
</protein>
<proteinExistence type="predicted"/>
<accession>A0A365GWM6</accession>
<evidence type="ECO:0000313" key="3">
    <source>
        <dbReference type="Proteomes" id="UP000251891"/>
    </source>
</evidence>
<reference evidence="2 3" key="1">
    <citation type="submission" date="2018-06" db="EMBL/GenBank/DDBJ databases">
        <title>Actinomadura craniellae sp. nov. isolated from marine sponge Craniella sp.</title>
        <authorList>
            <person name="Li L."/>
            <person name="Xu Q.H."/>
            <person name="Lin H.W."/>
            <person name="Lu Y.H."/>
        </authorList>
    </citation>
    <scope>NUCLEOTIDE SEQUENCE [LARGE SCALE GENOMIC DNA]</scope>
    <source>
        <strain evidence="2 3">LHW63021</strain>
    </source>
</reference>
<dbReference type="EMBL" id="QLYX01000020">
    <property type="protein sequence ID" value="RAY11219.1"/>
    <property type="molecule type" value="Genomic_DNA"/>
</dbReference>
<dbReference type="RefSeq" id="WP_111871675.1">
    <property type="nucleotide sequence ID" value="NZ_QLYX01000020.1"/>
</dbReference>
<dbReference type="Proteomes" id="UP000251891">
    <property type="component" value="Unassembled WGS sequence"/>
</dbReference>
<comment type="caution">
    <text evidence="2">The sequence shown here is derived from an EMBL/GenBank/DDBJ whole genome shotgun (WGS) entry which is preliminary data.</text>
</comment>